<dbReference type="Gene3D" id="2.10.25.10">
    <property type="entry name" value="Laminin"/>
    <property type="match status" value="8"/>
</dbReference>
<dbReference type="InterPro" id="IPR000152">
    <property type="entry name" value="EGF-type_Asp/Asn_hydroxyl_site"/>
</dbReference>
<dbReference type="GO" id="GO:0030198">
    <property type="term" value="P:extracellular matrix organization"/>
    <property type="evidence" value="ECO:0007669"/>
    <property type="project" value="InterPro"/>
</dbReference>
<comment type="function">
    <text evidence="12">Incorporated into fibronectin-containing matrix fibers. May play a role in cell adhesion and migration along protein fibers within the extracellular matrix (ECM). Could be important for certain developmental processes and contribute to the supramolecular organization of ECM architecture, in particular to those of basement membranes.</text>
</comment>
<comment type="subunit">
    <text evidence="12">Homomultimerizes and interacts with various extracellular matrix components.</text>
</comment>
<dbReference type="InParanoid" id="A0A672IXU0"/>
<dbReference type="SUPFAM" id="SSF57196">
    <property type="entry name" value="EGF/Laminin"/>
    <property type="match status" value="1"/>
</dbReference>
<dbReference type="OMA" id="SKICCDC"/>
<comment type="caution">
    <text evidence="13">Lacks conserved residue(s) required for the propagation of feature annotation.</text>
</comment>
<evidence type="ECO:0000259" key="15">
    <source>
        <dbReference type="PROSITE" id="PS50026"/>
    </source>
</evidence>
<evidence type="ECO:0000313" key="16">
    <source>
        <dbReference type="Ensembl" id="ENSSFAP00005045575.1"/>
    </source>
</evidence>
<keyword evidence="8" id="KW-0677">Repeat</keyword>
<dbReference type="PROSITE" id="PS01186">
    <property type="entry name" value="EGF_2"/>
    <property type="match status" value="2"/>
</dbReference>
<evidence type="ECO:0000256" key="7">
    <source>
        <dbReference type="ARBA" id="ARBA00022729"/>
    </source>
</evidence>
<dbReference type="Proteomes" id="UP000472267">
    <property type="component" value="Chromosome 17"/>
</dbReference>
<feature type="domain" description="EGF-like" evidence="15">
    <location>
        <begin position="388"/>
        <end position="427"/>
    </location>
</feature>
<proteinExistence type="inferred from homology"/>
<evidence type="ECO:0000259" key="14">
    <source>
        <dbReference type="PROSITE" id="PS01178"/>
    </source>
</evidence>
<dbReference type="PROSITE" id="PS01177">
    <property type="entry name" value="ANAPHYLATOXIN_1"/>
    <property type="match status" value="1"/>
</dbReference>
<dbReference type="InterPro" id="IPR017048">
    <property type="entry name" value="Fibulin-1"/>
</dbReference>
<sequence>NDFISVFIELSSSVFIPPTGTEPPTLLECCELGKNKGEDEQDCTVHPLISSHLCTIVYEQCCFSIERGLLCEKGIAMARRQGACERPYFEGYGHETQTSKMCCDCCSLGLTLSKSGVGCHFKELFLGSVCTSVAHSCCFKNSTNNNTTPNKKKSLTYNQVAPFFYFLCSCYDGFALQNDGLTCKDINECQTGSHICSTGYICINTEGSFRCQKKSHCSPGYALIENSGVPVAAITIKICLWKIINSSRAEYFSFSIDLNECVEGSNPCPPGETCINNVGSFICRSNAVVCGPGYHLIGDGRQCEDIDECEKGDLCGIHRCVNLVGSFRCECLPGFSFNSITKLCDDINECGYHTKPPCAQRCENVIGTFRCRCNIGFKLANDSKNCEDIDECEVKPCSQECTNVFGSFQCQCRQGFQLSATDRVTCEDIDECALSGEGKVCPYRCINSPGGFNCTCPPRGFISSDGGQKCQDIDECKAGTHTCSPSERCFNVQGGFRCLSFTCPVNFRQASKVTASDDSPTVRCIKDCMPHDRDCLLNPIHLVTHSVLSLPTFRDCSKPEEIALLRTTTQANLAHSNATDVFFVLLSMDERFSFDIVKRTKFGKHIGVIRQLKPIIGPRNIVLEVSISYVTSGVVTHINIVVIHVFICEYWF</sequence>
<name>A0A672IXU0_SALFA</name>
<dbReference type="FunFam" id="2.10.25.10:FF:000240">
    <property type="entry name" value="Vitamin K-dependent protein S"/>
    <property type="match status" value="1"/>
</dbReference>
<keyword evidence="10" id="KW-1015">Disulfide bond</keyword>
<dbReference type="InterPro" id="IPR026823">
    <property type="entry name" value="cEGF"/>
</dbReference>
<dbReference type="Ensembl" id="ENSSFAT00005047152.1">
    <property type="protein sequence ID" value="ENSSFAP00005045575.1"/>
    <property type="gene ID" value="ENSSFAG00005022294.1"/>
</dbReference>
<dbReference type="SMART" id="SM00179">
    <property type="entry name" value="EGF_CA"/>
    <property type="match status" value="7"/>
</dbReference>
<dbReference type="GO" id="GO:0016504">
    <property type="term" value="F:peptidase activator activity"/>
    <property type="evidence" value="ECO:0007669"/>
    <property type="project" value="InterPro"/>
</dbReference>
<gene>
    <name evidence="16" type="primary">LOC115404634</name>
</gene>
<dbReference type="InterPro" id="IPR055088">
    <property type="entry name" value="Fibulin_C"/>
</dbReference>
<dbReference type="SUPFAM" id="SSF57184">
    <property type="entry name" value="Growth factor receptor domain"/>
    <property type="match status" value="2"/>
</dbReference>
<keyword evidence="6 13" id="KW-0245">EGF-like domain</keyword>
<organism evidence="16 17">
    <name type="scientific">Salarias fasciatus</name>
    <name type="common">Jewelled blenny</name>
    <name type="synonym">Blennius fasciatus</name>
    <dbReference type="NCBI Taxonomy" id="181472"/>
    <lineage>
        <taxon>Eukaryota</taxon>
        <taxon>Metazoa</taxon>
        <taxon>Chordata</taxon>
        <taxon>Craniata</taxon>
        <taxon>Vertebrata</taxon>
        <taxon>Euteleostomi</taxon>
        <taxon>Actinopterygii</taxon>
        <taxon>Neopterygii</taxon>
        <taxon>Teleostei</taxon>
        <taxon>Neoteleostei</taxon>
        <taxon>Acanthomorphata</taxon>
        <taxon>Ovalentaria</taxon>
        <taxon>Blenniimorphae</taxon>
        <taxon>Blenniiformes</taxon>
        <taxon>Blennioidei</taxon>
        <taxon>Blenniidae</taxon>
        <taxon>Salariinae</taxon>
        <taxon>Salarias</taxon>
    </lineage>
</organism>
<dbReference type="PIRSF" id="PIRSF036313">
    <property type="entry name" value="Fibulin-1"/>
    <property type="match status" value="1"/>
</dbReference>
<evidence type="ECO:0000256" key="1">
    <source>
        <dbReference type="ARBA" id="ARBA00004498"/>
    </source>
</evidence>
<keyword evidence="5 12" id="KW-0272">Extracellular matrix</keyword>
<evidence type="ECO:0000256" key="2">
    <source>
        <dbReference type="ARBA" id="ARBA00006127"/>
    </source>
</evidence>
<dbReference type="GO" id="GO:0005576">
    <property type="term" value="C:extracellular region"/>
    <property type="evidence" value="ECO:0007669"/>
    <property type="project" value="InterPro"/>
</dbReference>
<evidence type="ECO:0000256" key="9">
    <source>
        <dbReference type="ARBA" id="ARBA00022837"/>
    </source>
</evidence>
<dbReference type="PROSITE" id="PS50026">
    <property type="entry name" value="EGF_3"/>
    <property type="match status" value="2"/>
</dbReference>
<evidence type="ECO:0000256" key="13">
    <source>
        <dbReference type="PROSITE-ProRule" id="PRU00076"/>
    </source>
</evidence>
<evidence type="ECO:0000256" key="12">
    <source>
        <dbReference type="PIRNR" id="PIRNR036313"/>
    </source>
</evidence>
<reference evidence="16" key="3">
    <citation type="submission" date="2025-09" db="UniProtKB">
        <authorList>
            <consortium name="Ensembl"/>
        </authorList>
    </citation>
    <scope>IDENTIFICATION</scope>
</reference>
<dbReference type="FunFam" id="2.10.25.10:FF:000078">
    <property type="entry name" value="Fibulin-1"/>
    <property type="match status" value="1"/>
</dbReference>
<evidence type="ECO:0000256" key="11">
    <source>
        <dbReference type="ARBA" id="ARBA00023180"/>
    </source>
</evidence>
<dbReference type="SMART" id="SM00104">
    <property type="entry name" value="ANATO"/>
    <property type="match status" value="3"/>
</dbReference>
<dbReference type="PROSITE" id="PS00010">
    <property type="entry name" value="ASX_HYDROXYL"/>
    <property type="match status" value="3"/>
</dbReference>
<keyword evidence="7" id="KW-0732">Signal</keyword>
<protein>
    <recommendedName>
        <fullName evidence="3 12">Fibulin-1</fullName>
    </recommendedName>
</protein>
<feature type="domain" description="EGF-like" evidence="15">
    <location>
        <begin position="305"/>
        <end position="345"/>
    </location>
</feature>
<dbReference type="InterPro" id="IPR000020">
    <property type="entry name" value="Anaphylatoxin/fibulin"/>
</dbReference>
<evidence type="ECO:0000256" key="3">
    <source>
        <dbReference type="ARBA" id="ARBA00021554"/>
    </source>
</evidence>
<accession>A0A672IXU0</accession>
<comment type="similarity">
    <text evidence="2 12">Belongs to the fibulin family.</text>
</comment>
<dbReference type="Pfam" id="PF22914">
    <property type="entry name" value="Fibulin_C"/>
    <property type="match status" value="1"/>
</dbReference>
<evidence type="ECO:0000256" key="6">
    <source>
        <dbReference type="ARBA" id="ARBA00022536"/>
    </source>
</evidence>
<dbReference type="Pfam" id="PF07645">
    <property type="entry name" value="EGF_CA"/>
    <property type="match status" value="4"/>
</dbReference>
<dbReference type="InterPro" id="IPR009030">
    <property type="entry name" value="Growth_fac_rcpt_cys_sf"/>
</dbReference>
<keyword evidence="9" id="KW-0106">Calcium</keyword>
<dbReference type="Pfam" id="PF12662">
    <property type="entry name" value="cEGF"/>
    <property type="match status" value="2"/>
</dbReference>
<reference evidence="16" key="2">
    <citation type="submission" date="2025-08" db="UniProtKB">
        <authorList>
            <consortium name="Ensembl"/>
        </authorList>
    </citation>
    <scope>IDENTIFICATION</scope>
</reference>
<keyword evidence="17" id="KW-1185">Reference proteome</keyword>
<dbReference type="AlphaFoldDB" id="A0A672IXU0"/>
<keyword evidence="11" id="KW-0325">Glycoprotein</keyword>
<reference evidence="16" key="1">
    <citation type="submission" date="2019-06" db="EMBL/GenBank/DDBJ databases">
        <authorList>
            <consortium name="Wellcome Sanger Institute Data Sharing"/>
        </authorList>
    </citation>
    <scope>NUCLEOTIDE SEQUENCE [LARGE SCALE GENOMIC DNA]</scope>
</reference>
<dbReference type="SMART" id="SM00181">
    <property type="entry name" value="EGF"/>
    <property type="match status" value="7"/>
</dbReference>
<evidence type="ECO:0000256" key="4">
    <source>
        <dbReference type="ARBA" id="ARBA00022525"/>
    </source>
</evidence>
<dbReference type="PANTHER" id="PTHR24039">
    <property type="entry name" value="FIBRILLIN-RELATED"/>
    <property type="match status" value="1"/>
</dbReference>
<dbReference type="InterPro" id="IPR018097">
    <property type="entry name" value="EGF_Ca-bd_CS"/>
</dbReference>
<dbReference type="PANTHER" id="PTHR24039:SF33">
    <property type="entry name" value="EGF-CONTAINING FIBULIN-LIKE EXTRACELLULAR MATRIX PROTEIN 1"/>
    <property type="match status" value="1"/>
</dbReference>
<feature type="domain" description="Anaphylatoxin-like" evidence="14">
    <location>
        <begin position="105"/>
        <end position="138"/>
    </location>
</feature>
<dbReference type="CDD" id="cd00054">
    <property type="entry name" value="EGF_CA"/>
    <property type="match status" value="4"/>
</dbReference>
<dbReference type="PROSITE" id="PS01178">
    <property type="entry name" value="ANAPHYLATOXIN_2"/>
    <property type="match status" value="2"/>
</dbReference>
<evidence type="ECO:0000313" key="17">
    <source>
        <dbReference type="Proteomes" id="UP000472267"/>
    </source>
</evidence>
<dbReference type="InterPro" id="IPR049883">
    <property type="entry name" value="NOTCH1_EGF-like"/>
</dbReference>
<dbReference type="InterPro" id="IPR000742">
    <property type="entry name" value="EGF"/>
</dbReference>
<dbReference type="FunFam" id="2.10.25.10:FF:000014">
    <property type="entry name" value="Latent-transforming growth factor beta-binding protein 3"/>
    <property type="match status" value="1"/>
</dbReference>
<keyword evidence="4 12" id="KW-0964">Secreted</keyword>
<feature type="domain" description="Anaphylatoxin-like" evidence="14">
    <location>
        <begin position="29"/>
        <end position="62"/>
    </location>
</feature>
<dbReference type="PROSITE" id="PS01187">
    <property type="entry name" value="EGF_CA"/>
    <property type="match status" value="3"/>
</dbReference>
<dbReference type="GO" id="GO:0005509">
    <property type="term" value="F:calcium ion binding"/>
    <property type="evidence" value="ECO:0007669"/>
    <property type="project" value="InterPro"/>
</dbReference>
<dbReference type="InterPro" id="IPR001881">
    <property type="entry name" value="EGF-like_Ca-bd_dom"/>
</dbReference>
<comment type="subcellular location">
    <subcellularLocation>
        <location evidence="1 12">Secreted</location>
        <location evidence="1 12">Extracellular space</location>
        <location evidence="1 12">Extracellular matrix</location>
    </subcellularLocation>
</comment>
<evidence type="ECO:0000256" key="8">
    <source>
        <dbReference type="ARBA" id="ARBA00022737"/>
    </source>
</evidence>
<evidence type="ECO:0000256" key="10">
    <source>
        <dbReference type="ARBA" id="ARBA00023157"/>
    </source>
</evidence>
<evidence type="ECO:0000256" key="5">
    <source>
        <dbReference type="ARBA" id="ARBA00022530"/>
    </source>
</evidence>